<evidence type="ECO:0000313" key="7">
    <source>
        <dbReference type="Proteomes" id="UP000189704"/>
    </source>
</evidence>
<dbReference type="InterPro" id="IPR016187">
    <property type="entry name" value="CTDL_fold"/>
</dbReference>
<dbReference type="CDD" id="cd03593">
    <property type="entry name" value="CLECT_NK_receptors_like"/>
    <property type="match status" value="1"/>
</dbReference>
<dbReference type="PANTHER" id="PTHR47648">
    <property type="entry name" value="KILLER CELL LECTIN-LIKE RECEPTOR SUBFAMILY G MEMBER 1"/>
    <property type="match status" value="1"/>
</dbReference>
<dbReference type="CTD" id="10219"/>
<proteinExistence type="predicted"/>
<dbReference type="PANTHER" id="PTHR47648:SF1">
    <property type="entry name" value="KILLER CELL LECTIN-LIKE RECEPTOR SUBFAMILY G MEMBER 1"/>
    <property type="match status" value="1"/>
</dbReference>
<keyword evidence="5" id="KW-1133">Transmembrane helix</keyword>
<dbReference type="InterPro" id="IPR001304">
    <property type="entry name" value="C-type_lectin-like"/>
</dbReference>
<protein>
    <submittedName>
        <fullName evidence="8">Killer cell lectin-like receptor subfamily G member 1</fullName>
    </submittedName>
</protein>
<dbReference type="InterPro" id="IPR016186">
    <property type="entry name" value="C-type_lectin-like/link_sf"/>
</dbReference>
<dbReference type="SMART" id="SM00034">
    <property type="entry name" value="CLECT"/>
    <property type="match status" value="1"/>
</dbReference>
<dbReference type="Gene3D" id="3.10.100.10">
    <property type="entry name" value="Mannose-Binding Protein A, subunit A"/>
    <property type="match status" value="1"/>
</dbReference>
<dbReference type="STRING" id="1868482.ENSTSYP00000006666"/>
<reference evidence="8" key="1">
    <citation type="submission" date="2025-08" db="UniProtKB">
        <authorList>
            <consortium name="RefSeq"/>
        </authorList>
    </citation>
    <scope>IDENTIFICATION</scope>
</reference>
<evidence type="ECO:0000259" key="6">
    <source>
        <dbReference type="PROSITE" id="PS50041"/>
    </source>
</evidence>
<dbReference type="GeneID" id="103261844"/>
<dbReference type="AlphaFoldDB" id="A0A1U7TC51"/>
<evidence type="ECO:0000313" key="8">
    <source>
        <dbReference type="RefSeq" id="XP_008057629.2"/>
    </source>
</evidence>
<dbReference type="Pfam" id="PF00059">
    <property type="entry name" value="Lectin_C"/>
    <property type="match status" value="1"/>
</dbReference>
<evidence type="ECO:0000256" key="3">
    <source>
        <dbReference type="ARBA" id="ARBA00022734"/>
    </source>
</evidence>
<keyword evidence="7" id="KW-1185">Reference proteome</keyword>
<accession>A0A1U7TC51</accession>
<keyword evidence="2 5" id="KW-0812">Transmembrane</keyword>
<evidence type="ECO:0000256" key="2">
    <source>
        <dbReference type="ARBA" id="ARBA00022692"/>
    </source>
</evidence>
<dbReference type="KEGG" id="csyr:103261844"/>
<dbReference type="PROSITE" id="PS50041">
    <property type="entry name" value="C_TYPE_LECTIN_2"/>
    <property type="match status" value="1"/>
</dbReference>
<evidence type="ECO:0000256" key="5">
    <source>
        <dbReference type="SAM" id="Phobius"/>
    </source>
</evidence>
<sequence length="191" mass="21771">MEMRDSVIYSMLELSTATRARNDYRPQQKASSSRSSISCLVTVTLGLLTAILMSFLLYKWILCQGSNYPTCARCPSCPDLWMRYGNHCYYISAEKKSWNSSMEFCLAKDSHLLMFTDNQEMSLLKNSLNENFYWIGLRNDSGWRWADGSVLNLSRVISNSLVQNCGAVNKDGLQASSCEVPLQWVCKKVRL</sequence>
<name>A0A1U7TC51_CARSF</name>
<evidence type="ECO:0000256" key="1">
    <source>
        <dbReference type="ARBA" id="ARBA00004167"/>
    </source>
</evidence>
<feature type="domain" description="C-type lectin" evidence="6">
    <location>
        <begin position="84"/>
        <end position="187"/>
    </location>
</feature>
<dbReference type="InterPro" id="IPR033992">
    <property type="entry name" value="NKR-like_CTLD"/>
</dbReference>
<dbReference type="SUPFAM" id="SSF56436">
    <property type="entry name" value="C-type lectin-like"/>
    <property type="match status" value="1"/>
</dbReference>
<keyword evidence="4 5" id="KW-0472">Membrane</keyword>
<dbReference type="Proteomes" id="UP000189704">
    <property type="component" value="Unplaced"/>
</dbReference>
<dbReference type="RefSeq" id="XP_008057629.2">
    <property type="nucleotide sequence ID" value="XM_008059438.2"/>
</dbReference>
<dbReference type="InterPro" id="IPR042190">
    <property type="entry name" value="KLRG1"/>
</dbReference>
<dbReference type="GO" id="GO:0016020">
    <property type="term" value="C:membrane"/>
    <property type="evidence" value="ECO:0007669"/>
    <property type="project" value="UniProtKB-SubCell"/>
</dbReference>
<feature type="transmembrane region" description="Helical" evidence="5">
    <location>
        <begin position="37"/>
        <end position="61"/>
    </location>
</feature>
<dbReference type="GO" id="GO:0030246">
    <property type="term" value="F:carbohydrate binding"/>
    <property type="evidence" value="ECO:0007669"/>
    <property type="project" value="UniProtKB-KW"/>
</dbReference>
<comment type="subcellular location">
    <subcellularLocation>
        <location evidence="1">Membrane</location>
        <topology evidence="1">Single-pass membrane protein</topology>
    </subcellularLocation>
</comment>
<evidence type="ECO:0000256" key="4">
    <source>
        <dbReference type="ARBA" id="ARBA00023136"/>
    </source>
</evidence>
<organism evidence="7 8">
    <name type="scientific">Carlito syrichta</name>
    <name type="common">Philippine tarsier</name>
    <name type="synonym">Tarsius syrichta</name>
    <dbReference type="NCBI Taxonomy" id="1868482"/>
    <lineage>
        <taxon>Eukaryota</taxon>
        <taxon>Metazoa</taxon>
        <taxon>Chordata</taxon>
        <taxon>Craniata</taxon>
        <taxon>Vertebrata</taxon>
        <taxon>Euteleostomi</taxon>
        <taxon>Mammalia</taxon>
        <taxon>Eutheria</taxon>
        <taxon>Euarchontoglires</taxon>
        <taxon>Primates</taxon>
        <taxon>Haplorrhini</taxon>
        <taxon>Tarsiiformes</taxon>
        <taxon>Tarsiidae</taxon>
        <taxon>Carlito</taxon>
    </lineage>
</organism>
<keyword evidence="3" id="KW-0430">Lectin</keyword>
<gene>
    <name evidence="8" type="primary">KLRG1</name>
</gene>